<feature type="domain" description="Cytochrome c" evidence="8">
    <location>
        <begin position="458"/>
        <end position="600"/>
    </location>
</feature>
<dbReference type="InterPro" id="IPR004852">
    <property type="entry name" value="Di-haem_cyt_c_peroxidsae"/>
</dbReference>
<dbReference type="Gene3D" id="1.20.1420.20">
    <property type="entry name" value="M75 peptidase, HXXE motif"/>
    <property type="match status" value="1"/>
</dbReference>
<keyword evidence="2 7" id="KW-0349">Heme</keyword>
<evidence type="ECO:0000313" key="10">
    <source>
        <dbReference type="Proteomes" id="UP000198310"/>
    </source>
</evidence>
<gene>
    <name evidence="9" type="ORF">SAMN06269173_104403</name>
</gene>
<dbReference type="PROSITE" id="PS51007">
    <property type="entry name" value="CYTC"/>
    <property type="match status" value="2"/>
</dbReference>
<dbReference type="GO" id="GO:0004130">
    <property type="term" value="F:cytochrome-c peroxidase activity"/>
    <property type="evidence" value="ECO:0007669"/>
    <property type="project" value="TreeGrafter"/>
</dbReference>
<keyword evidence="10" id="KW-1185">Reference proteome</keyword>
<protein>
    <submittedName>
        <fullName evidence="9">Cytochrome c peroxidase</fullName>
    </submittedName>
</protein>
<evidence type="ECO:0000256" key="7">
    <source>
        <dbReference type="PROSITE-ProRule" id="PRU00433"/>
    </source>
</evidence>
<evidence type="ECO:0000256" key="5">
    <source>
        <dbReference type="ARBA" id="ARBA00023002"/>
    </source>
</evidence>
<evidence type="ECO:0000256" key="2">
    <source>
        <dbReference type="ARBA" id="ARBA00022617"/>
    </source>
</evidence>
<dbReference type="GO" id="GO:0009055">
    <property type="term" value="F:electron transfer activity"/>
    <property type="evidence" value="ECO:0007669"/>
    <property type="project" value="InterPro"/>
</dbReference>
<keyword evidence="9" id="KW-0575">Peroxidase</keyword>
<feature type="domain" description="Cytochrome c" evidence="8">
    <location>
        <begin position="303"/>
        <end position="439"/>
    </location>
</feature>
<keyword evidence="5" id="KW-0560">Oxidoreductase</keyword>
<dbReference type="AlphaFoldDB" id="A0A238XUN1"/>
<proteinExistence type="predicted"/>
<dbReference type="InterPro" id="IPR036909">
    <property type="entry name" value="Cyt_c-like_dom_sf"/>
</dbReference>
<dbReference type="SUPFAM" id="SSF46626">
    <property type="entry name" value="Cytochrome c"/>
    <property type="match status" value="2"/>
</dbReference>
<keyword evidence="6 7" id="KW-0408">Iron</keyword>
<evidence type="ECO:0000313" key="9">
    <source>
        <dbReference type="EMBL" id="SNR62400.1"/>
    </source>
</evidence>
<dbReference type="Gene3D" id="1.10.760.10">
    <property type="entry name" value="Cytochrome c-like domain"/>
    <property type="match status" value="2"/>
</dbReference>
<dbReference type="InterPro" id="IPR051395">
    <property type="entry name" value="Cytochrome_c_Peroxidase/MauG"/>
</dbReference>
<evidence type="ECO:0000259" key="8">
    <source>
        <dbReference type="PROSITE" id="PS51007"/>
    </source>
</evidence>
<organism evidence="9 10">
    <name type="scientific">Hymenobacter mucosus</name>
    <dbReference type="NCBI Taxonomy" id="1411120"/>
    <lineage>
        <taxon>Bacteria</taxon>
        <taxon>Pseudomonadati</taxon>
        <taxon>Bacteroidota</taxon>
        <taxon>Cytophagia</taxon>
        <taxon>Cytophagales</taxon>
        <taxon>Hymenobacteraceae</taxon>
        <taxon>Hymenobacter</taxon>
    </lineage>
</organism>
<reference evidence="10" key="1">
    <citation type="submission" date="2017-06" db="EMBL/GenBank/DDBJ databases">
        <authorList>
            <person name="Varghese N."/>
            <person name="Submissions S."/>
        </authorList>
    </citation>
    <scope>NUCLEOTIDE SEQUENCE [LARGE SCALE GENOMIC DNA]</scope>
    <source>
        <strain evidence="10">DSM 28041</strain>
    </source>
</reference>
<dbReference type="PANTHER" id="PTHR30600">
    <property type="entry name" value="CYTOCHROME C PEROXIDASE-RELATED"/>
    <property type="match status" value="1"/>
</dbReference>
<dbReference type="EMBL" id="FZNS01000004">
    <property type="protein sequence ID" value="SNR62400.1"/>
    <property type="molecule type" value="Genomic_DNA"/>
</dbReference>
<accession>A0A238XUN1</accession>
<dbReference type="GO" id="GO:0030313">
    <property type="term" value="C:cell envelope"/>
    <property type="evidence" value="ECO:0007669"/>
    <property type="project" value="UniProtKB-SubCell"/>
</dbReference>
<dbReference type="GO" id="GO:0020037">
    <property type="term" value="F:heme binding"/>
    <property type="evidence" value="ECO:0007669"/>
    <property type="project" value="InterPro"/>
</dbReference>
<dbReference type="RefSeq" id="WP_089332792.1">
    <property type="nucleotide sequence ID" value="NZ_FZNS01000004.1"/>
</dbReference>
<dbReference type="InterPro" id="IPR038352">
    <property type="entry name" value="Imelysin_sf"/>
</dbReference>
<evidence type="ECO:0000256" key="1">
    <source>
        <dbReference type="ARBA" id="ARBA00004196"/>
    </source>
</evidence>
<dbReference type="InterPro" id="IPR009056">
    <property type="entry name" value="Cyt_c-like_dom"/>
</dbReference>
<keyword evidence="4" id="KW-0732">Signal</keyword>
<name>A0A238XUN1_9BACT</name>
<evidence type="ECO:0000256" key="4">
    <source>
        <dbReference type="ARBA" id="ARBA00022729"/>
    </source>
</evidence>
<dbReference type="PANTHER" id="PTHR30600:SF10">
    <property type="entry name" value="BLL6722 PROTEIN"/>
    <property type="match status" value="1"/>
</dbReference>
<dbReference type="Pfam" id="PF03150">
    <property type="entry name" value="CCP_MauG"/>
    <property type="match status" value="1"/>
</dbReference>
<dbReference type="Proteomes" id="UP000198310">
    <property type="component" value="Unassembled WGS sequence"/>
</dbReference>
<evidence type="ECO:0000256" key="6">
    <source>
        <dbReference type="ARBA" id="ARBA00023004"/>
    </source>
</evidence>
<sequence length="607" mass="67290">MPSRLIRYSAASGRLWLLGFSVLLFSFALLRKTPAEQVKVYYDAHLHQLHNALTHFQERAYQADTIVLRTEFAACRREYKALEFAVEYYYPHAAGRINGAALPETEPGEPGEVIPPSGFQVLEEYVYAAPDERATRDLIYQELDNLLFQVRQLEQQAPHLSFSDAEVFNAVRLNLYRLAAKGISGFDSPAAHASLPEAAVTLQATREVLALYEVPAALTSQLRRCEATIAAPRQDFNSFDRARFFTRCFNPALAALHQAQLQLRIPFVRDRRAVRPDAASFFVADAFNSSFFAPTDAAAPTPAVLALGQALFKEPVLSGKAGRSCASCHEPSRAYTDGLRVNSSLLADAGLERNTPTLLNAALQPDQFYDSRVHFLEDQVHAVVTNKAEMGGQLSQAPALLRKKATYAKQFAKAFDKEKQPITERNIRRAVAAYVRSLVGLNSRFDQFLRGDTAVLNNQEILGFNVFMGKAQCGTCHYLPLFNGTVPPLYDKTESEVLGVPATTDTLHPRLDADPGKFLLYGVAHQRHAFKTPTVRNAARTAPYMHNGVYQTLEQVLDFYNKGGGAGLGLEVPNQTLAEDRLNLSTTEQQAIVAFIKALNDTREVAY</sequence>
<dbReference type="GO" id="GO:0046872">
    <property type="term" value="F:metal ion binding"/>
    <property type="evidence" value="ECO:0007669"/>
    <property type="project" value="UniProtKB-KW"/>
</dbReference>
<comment type="subcellular location">
    <subcellularLocation>
        <location evidence="1">Cell envelope</location>
    </subcellularLocation>
</comment>
<keyword evidence="3 7" id="KW-0479">Metal-binding</keyword>
<evidence type="ECO:0000256" key="3">
    <source>
        <dbReference type="ARBA" id="ARBA00022723"/>
    </source>
</evidence>